<keyword evidence="4 8" id="KW-0812">Transmembrane</keyword>
<gene>
    <name evidence="9" type="ORF">AVDCRST_MAG76-3679</name>
</gene>
<feature type="transmembrane region" description="Helical" evidence="8">
    <location>
        <begin position="231"/>
        <end position="251"/>
    </location>
</feature>
<evidence type="ECO:0000256" key="7">
    <source>
        <dbReference type="PIRSR" id="PIRSR600715-1"/>
    </source>
</evidence>
<evidence type="ECO:0000256" key="2">
    <source>
        <dbReference type="ARBA" id="ARBA00022475"/>
    </source>
</evidence>
<dbReference type="CDD" id="cd06853">
    <property type="entry name" value="GT_WecA_like"/>
    <property type="match status" value="1"/>
</dbReference>
<reference evidence="9" key="1">
    <citation type="submission" date="2020-02" db="EMBL/GenBank/DDBJ databases">
        <authorList>
            <person name="Meier V. D."/>
        </authorList>
    </citation>
    <scope>NUCLEOTIDE SEQUENCE</scope>
    <source>
        <strain evidence="9">AVDCRST_MAG76</strain>
    </source>
</reference>
<feature type="transmembrane region" description="Helical" evidence="8">
    <location>
        <begin position="281"/>
        <end position="304"/>
    </location>
</feature>
<feature type="binding site" evidence="7">
    <location>
        <position position="144"/>
    </location>
    <ligand>
        <name>Mg(2+)</name>
        <dbReference type="ChEBI" id="CHEBI:18420"/>
    </ligand>
</feature>
<feature type="transmembrane region" description="Helical" evidence="8">
    <location>
        <begin position="152"/>
        <end position="170"/>
    </location>
</feature>
<dbReference type="GO" id="GO:0071555">
    <property type="term" value="P:cell wall organization"/>
    <property type="evidence" value="ECO:0007669"/>
    <property type="project" value="TreeGrafter"/>
</dbReference>
<keyword evidence="2" id="KW-1003">Cell membrane</keyword>
<evidence type="ECO:0000256" key="5">
    <source>
        <dbReference type="ARBA" id="ARBA00022989"/>
    </source>
</evidence>
<feature type="binding site" evidence="7">
    <location>
        <position position="204"/>
    </location>
    <ligand>
        <name>Mg(2+)</name>
        <dbReference type="ChEBI" id="CHEBI:18420"/>
    </ligand>
</feature>
<dbReference type="GO" id="GO:0036380">
    <property type="term" value="F:UDP-N-acetylglucosamine-undecaprenyl-phosphate N-acetylglucosaminephosphotransferase activity"/>
    <property type="evidence" value="ECO:0007669"/>
    <property type="project" value="UniProtKB-EC"/>
</dbReference>
<feature type="transmembrane region" description="Helical" evidence="8">
    <location>
        <begin position="6"/>
        <end position="24"/>
    </location>
</feature>
<evidence type="ECO:0000256" key="1">
    <source>
        <dbReference type="ARBA" id="ARBA00004651"/>
    </source>
</evidence>
<feature type="transmembrane region" description="Helical" evidence="8">
    <location>
        <begin position="310"/>
        <end position="330"/>
    </location>
</feature>
<dbReference type="PANTHER" id="PTHR22926">
    <property type="entry name" value="PHOSPHO-N-ACETYLMURAMOYL-PENTAPEPTIDE-TRANSFERASE"/>
    <property type="match status" value="1"/>
</dbReference>
<dbReference type="InterPro" id="IPR000715">
    <property type="entry name" value="Glycosyl_transferase_4"/>
</dbReference>
<dbReference type="AlphaFoldDB" id="A0A6J4JFS5"/>
<evidence type="ECO:0000256" key="6">
    <source>
        <dbReference type="ARBA" id="ARBA00023136"/>
    </source>
</evidence>
<organism evidence="9">
    <name type="scientific">uncultured Acidimicrobiales bacterium</name>
    <dbReference type="NCBI Taxonomy" id="310071"/>
    <lineage>
        <taxon>Bacteria</taxon>
        <taxon>Bacillati</taxon>
        <taxon>Actinomycetota</taxon>
        <taxon>Acidimicrobiia</taxon>
        <taxon>Acidimicrobiales</taxon>
        <taxon>environmental samples</taxon>
    </lineage>
</organism>
<keyword evidence="5 8" id="KW-1133">Transmembrane helix</keyword>
<feature type="transmembrane region" description="Helical" evidence="8">
    <location>
        <begin position="127"/>
        <end position="145"/>
    </location>
</feature>
<sequence>MSNVAWLTSAGGSCAIVAAGTPLVRRIAVAKNVIDHPGGHKSHAVPVPYLGGLAIMAGAVAAQLAVGGGVPGRTAVILAAAVLLGVVGAIDDRRNLHPLPRLGAQLLAACAAMAAGVRVNITGNDVVDGVATIVWIVAMTNAVNFLDNMDGLAGGLAAVASASTFVLASAAGQKVVATAASALVGACLGFLIYNRPPAKIYMGDGGSLFLGFLLAIVVNQVDPAQSPPRSWIVPALLLGIPVLDTTMVMLARWRNGRALHLGGRDHLSHRLEALGWSRADAVLTLVGCQALLGGLAVIVGRAVIPVWAGLGLSACVLVPLLLLCLSANVYGRSGLR</sequence>
<feature type="transmembrane region" description="Helical" evidence="8">
    <location>
        <begin position="200"/>
        <end position="219"/>
    </location>
</feature>
<accession>A0A6J4JFS5</accession>
<keyword evidence="7" id="KW-0460">Magnesium</keyword>
<feature type="transmembrane region" description="Helical" evidence="8">
    <location>
        <begin position="72"/>
        <end position="90"/>
    </location>
</feature>
<dbReference type="GO" id="GO:0005886">
    <property type="term" value="C:plasma membrane"/>
    <property type="evidence" value="ECO:0007669"/>
    <property type="project" value="UniProtKB-SubCell"/>
</dbReference>
<evidence type="ECO:0000313" key="9">
    <source>
        <dbReference type="EMBL" id="CAA9276046.1"/>
    </source>
</evidence>
<dbReference type="GO" id="GO:0046872">
    <property type="term" value="F:metal ion binding"/>
    <property type="evidence" value="ECO:0007669"/>
    <property type="project" value="UniProtKB-KW"/>
</dbReference>
<feature type="transmembrane region" description="Helical" evidence="8">
    <location>
        <begin position="102"/>
        <end position="121"/>
    </location>
</feature>
<dbReference type="Pfam" id="PF00953">
    <property type="entry name" value="Glycos_transf_4"/>
    <property type="match status" value="1"/>
</dbReference>
<comment type="subcellular location">
    <subcellularLocation>
        <location evidence="1">Cell membrane</location>
        <topology evidence="1">Multi-pass membrane protein</topology>
    </subcellularLocation>
</comment>
<evidence type="ECO:0000256" key="4">
    <source>
        <dbReference type="ARBA" id="ARBA00022692"/>
    </source>
</evidence>
<dbReference type="EMBL" id="CADCSZ010000218">
    <property type="protein sequence ID" value="CAA9276046.1"/>
    <property type="molecule type" value="Genomic_DNA"/>
</dbReference>
<dbReference type="GO" id="GO:0009103">
    <property type="term" value="P:lipopolysaccharide biosynthetic process"/>
    <property type="evidence" value="ECO:0007669"/>
    <property type="project" value="TreeGrafter"/>
</dbReference>
<feature type="transmembrane region" description="Helical" evidence="8">
    <location>
        <begin position="176"/>
        <end position="193"/>
    </location>
</feature>
<dbReference type="GO" id="GO:0044038">
    <property type="term" value="P:cell wall macromolecule biosynthetic process"/>
    <property type="evidence" value="ECO:0007669"/>
    <property type="project" value="TreeGrafter"/>
</dbReference>
<evidence type="ECO:0000256" key="8">
    <source>
        <dbReference type="SAM" id="Phobius"/>
    </source>
</evidence>
<comment type="cofactor">
    <cofactor evidence="7">
        <name>Mg(2+)</name>
        <dbReference type="ChEBI" id="CHEBI:18420"/>
    </cofactor>
</comment>
<proteinExistence type="predicted"/>
<keyword evidence="3 9" id="KW-0808">Transferase</keyword>
<evidence type="ECO:0000256" key="3">
    <source>
        <dbReference type="ARBA" id="ARBA00022679"/>
    </source>
</evidence>
<dbReference type="PANTHER" id="PTHR22926:SF3">
    <property type="entry name" value="UNDECAPRENYL-PHOSPHATE ALPHA-N-ACETYLGLUCOSAMINYL 1-PHOSPHATE TRANSFERASE"/>
    <property type="match status" value="1"/>
</dbReference>
<keyword evidence="7" id="KW-0479">Metal-binding</keyword>
<name>A0A6J4JFS5_9ACTN</name>
<keyword evidence="6 8" id="KW-0472">Membrane</keyword>
<protein>
    <submittedName>
        <fullName evidence="9">Undecaprenyl-phosphate alpha-N-acetylglucosaminyl 1-phosphate transferase</fullName>
        <ecNumber evidence="9">2.7.8.33</ecNumber>
    </submittedName>
</protein>
<dbReference type="EC" id="2.7.8.33" evidence="9"/>
<feature type="transmembrane region" description="Helical" evidence="8">
    <location>
        <begin position="45"/>
        <end position="66"/>
    </location>
</feature>